<gene>
    <name evidence="1" type="ORF">ACFPET_01115</name>
</gene>
<keyword evidence="2" id="KW-1185">Reference proteome</keyword>
<evidence type="ECO:0000313" key="2">
    <source>
        <dbReference type="Proteomes" id="UP001595823"/>
    </source>
</evidence>
<proteinExistence type="predicted"/>
<dbReference type="Proteomes" id="UP001595823">
    <property type="component" value="Unassembled WGS sequence"/>
</dbReference>
<dbReference type="RefSeq" id="WP_380617524.1">
    <property type="nucleotide sequence ID" value="NZ_JBHSDK010000001.1"/>
</dbReference>
<evidence type="ECO:0000313" key="1">
    <source>
        <dbReference type="EMBL" id="MFC4333793.1"/>
    </source>
</evidence>
<protein>
    <submittedName>
        <fullName evidence="1">Uncharacterized protein</fullName>
    </submittedName>
</protein>
<dbReference type="EMBL" id="JBHSDK010000001">
    <property type="protein sequence ID" value="MFC4333793.1"/>
    <property type="molecule type" value="Genomic_DNA"/>
</dbReference>
<name>A0ABV8TST4_9ACTN</name>
<comment type="caution">
    <text evidence="1">The sequence shown here is derived from an EMBL/GenBank/DDBJ whole genome shotgun (WGS) entry which is preliminary data.</text>
</comment>
<reference evidence="2" key="1">
    <citation type="journal article" date="2019" name="Int. J. Syst. Evol. Microbiol.">
        <title>The Global Catalogue of Microorganisms (GCM) 10K type strain sequencing project: providing services to taxonomists for standard genome sequencing and annotation.</title>
        <authorList>
            <consortium name="The Broad Institute Genomics Platform"/>
            <consortium name="The Broad Institute Genome Sequencing Center for Infectious Disease"/>
            <person name="Wu L."/>
            <person name="Ma J."/>
        </authorList>
    </citation>
    <scope>NUCLEOTIDE SEQUENCE [LARGE SCALE GENOMIC DNA]</scope>
    <source>
        <strain evidence="2">IBRC-M 10908</strain>
    </source>
</reference>
<organism evidence="1 2">
    <name type="scientific">Salininema proteolyticum</name>
    <dbReference type="NCBI Taxonomy" id="1607685"/>
    <lineage>
        <taxon>Bacteria</taxon>
        <taxon>Bacillati</taxon>
        <taxon>Actinomycetota</taxon>
        <taxon>Actinomycetes</taxon>
        <taxon>Glycomycetales</taxon>
        <taxon>Glycomycetaceae</taxon>
        <taxon>Salininema</taxon>
    </lineage>
</organism>
<sequence>MIPESGPENDPENAGHAALLDVVSLLAEMPWPQPEETDETEQEWELGEFSGSTAWGIMRLVPLAGWSPPRPEDEPDPLVEAMSRRWGAENHLDLGALPDYDPDAETLDVRSLLKTLVQYAGGDRALWWQATRRRIVVAAFDRQEEGLHLRHREERIVGVIVAPTEILDPPADTDPSPGTGRRYLCLASNRLFWKAGDPFVYPWFVDVSVEPAPAKVAVAEGVAQGSMGAVISVAEALGEKWADHFEKAEAGWLRPYLRRILDGERVTEAELIAHFASLHGREPDFAFSPYE</sequence>
<accession>A0ABV8TST4</accession>